<organism evidence="6 7">
    <name type="scientific">Sulfurimonas autotrophica (strain ATCC BAA-671 / DSM 16294 / JCM 11897 / OK10)</name>
    <dbReference type="NCBI Taxonomy" id="563040"/>
    <lineage>
        <taxon>Bacteria</taxon>
        <taxon>Pseudomonadati</taxon>
        <taxon>Campylobacterota</taxon>
        <taxon>Epsilonproteobacteria</taxon>
        <taxon>Campylobacterales</taxon>
        <taxon>Sulfurimonadaceae</taxon>
        <taxon>Sulfurimonas</taxon>
    </lineage>
</organism>
<keyword evidence="7" id="KW-1185">Reference proteome</keyword>
<dbReference type="PANTHER" id="PTHR42887">
    <property type="entry name" value="OS12G0638800 PROTEIN"/>
    <property type="match status" value="1"/>
</dbReference>
<dbReference type="eggNOG" id="COG2081">
    <property type="taxonomic scope" value="Bacteria"/>
</dbReference>
<dbReference type="Pfam" id="PF03486">
    <property type="entry name" value="HI0933_like"/>
    <property type="match status" value="1"/>
</dbReference>
<dbReference type="OrthoDB" id="9773233at2"/>
<name>E0UPK6_SULAO</name>
<protein>
    <submittedName>
        <fullName evidence="6">HI0933 family protein</fullName>
    </submittedName>
</protein>
<keyword evidence="3" id="KW-0274">FAD</keyword>
<comment type="cofactor">
    <cofactor evidence="1">
        <name>FAD</name>
        <dbReference type="ChEBI" id="CHEBI:57692"/>
    </cofactor>
</comment>
<evidence type="ECO:0000259" key="5">
    <source>
        <dbReference type="Pfam" id="PF22780"/>
    </source>
</evidence>
<dbReference type="SUPFAM" id="SSF51905">
    <property type="entry name" value="FAD/NAD(P)-binding domain"/>
    <property type="match status" value="1"/>
</dbReference>
<dbReference type="InterPro" id="IPR055178">
    <property type="entry name" value="RsdA/BaiN/AoA(So)-like_dom"/>
</dbReference>
<dbReference type="InterPro" id="IPR023166">
    <property type="entry name" value="BaiN-like_dom_sf"/>
</dbReference>
<dbReference type="InterPro" id="IPR004792">
    <property type="entry name" value="BaiN-like"/>
</dbReference>
<dbReference type="AlphaFoldDB" id="E0UPK6"/>
<dbReference type="Proteomes" id="UP000007803">
    <property type="component" value="Chromosome"/>
</dbReference>
<feature type="domain" description="RsdA/BaiN/AoA(So)-like insert" evidence="5">
    <location>
        <begin position="185"/>
        <end position="324"/>
    </location>
</feature>
<feature type="domain" description="RsdA/BaiN/AoA(So)-like Rossmann fold-like" evidence="4">
    <location>
        <begin position="5"/>
        <end position="377"/>
    </location>
</feature>
<dbReference type="PANTHER" id="PTHR42887:SF2">
    <property type="entry name" value="OS12G0638800 PROTEIN"/>
    <property type="match status" value="1"/>
</dbReference>
<dbReference type="KEGG" id="sua:Saut_0549"/>
<evidence type="ECO:0000313" key="7">
    <source>
        <dbReference type="Proteomes" id="UP000007803"/>
    </source>
</evidence>
<evidence type="ECO:0000256" key="3">
    <source>
        <dbReference type="ARBA" id="ARBA00022827"/>
    </source>
</evidence>
<proteinExistence type="predicted"/>
<gene>
    <name evidence="6" type="ordered locus">Saut_0549</name>
</gene>
<dbReference type="STRING" id="563040.Saut_0549"/>
<dbReference type="Gene3D" id="3.50.50.60">
    <property type="entry name" value="FAD/NAD(P)-binding domain"/>
    <property type="match status" value="1"/>
</dbReference>
<dbReference type="PRINTS" id="PR00411">
    <property type="entry name" value="PNDRDTASEI"/>
</dbReference>
<dbReference type="HOGENOM" id="CLU_025174_2_0_7"/>
<evidence type="ECO:0000256" key="1">
    <source>
        <dbReference type="ARBA" id="ARBA00001974"/>
    </source>
</evidence>
<dbReference type="SUPFAM" id="SSF160996">
    <property type="entry name" value="HI0933 insert domain-like"/>
    <property type="match status" value="1"/>
</dbReference>
<sequence length="379" mass="41822">MKNYDVIILGAGASGLMCAANLSKKMRVAIIDSNEKPAKKLKISGGGKCNITNVSVQIDNFDGDKGLISSAFKKFSKDDLLDFLDRNRVELELRKGRYYFCKNSSDDIINVLKKNVKKSEIILNNTILHVTKSDDIFSVTTDKNIYKAKKVVVATGGKSFQTLGASDIGLKIAKSFTICVKEFTPALVGLTLQKEQFWMKNLSGLSCYVHVKVADRVLKEEMLFAHKGISGPAILSASLYWKKGDISIDFLPNKNILDLTQKSKKLVSSVIPLPKRLSKALLSAIDFKDKECSKLSKNDKELLKSLHNYTFAPAGNFGFTKAEVSRGGVLAEELDSNTLESKKVKNLYFIGEVVDVTGELGGYNFQWAFSSAYSCAKVF</sequence>
<keyword evidence="2" id="KW-0285">Flavoprotein</keyword>
<dbReference type="InterPro" id="IPR057661">
    <property type="entry name" value="RsdA/BaiN/AoA(So)_Rossmann"/>
</dbReference>
<dbReference type="Gene3D" id="2.40.30.10">
    <property type="entry name" value="Translation factors"/>
    <property type="match status" value="1"/>
</dbReference>
<accession>E0UPK6</accession>
<dbReference type="RefSeq" id="WP_013326354.1">
    <property type="nucleotide sequence ID" value="NC_014506.1"/>
</dbReference>
<dbReference type="EMBL" id="CP002205">
    <property type="protein sequence ID" value="ADN08598.1"/>
    <property type="molecule type" value="Genomic_DNA"/>
</dbReference>
<dbReference type="InterPro" id="IPR036188">
    <property type="entry name" value="FAD/NAD-bd_sf"/>
</dbReference>
<dbReference type="Gene3D" id="1.10.8.260">
    <property type="entry name" value="HI0933 insert domain-like"/>
    <property type="match status" value="1"/>
</dbReference>
<dbReference type="PRINTS" id="PR00368">
    <property type="entry name" value="FADPNR"/>
</dbReference>
<dbReference type="Pfam" id="PF22780">
    <property type="entry name" value="HI0933_like_1st"/>
    <property type="match status" value="1"/>
</dbReference>
<evidence type="ECO:0000259" key="4">
    <source>
        <dbReference type="Pfam" id="PF03486"/>
    </source>
</evidence>
<evidence type="ECO:0000256" key="2">
    <source>
        <dbReference type="ARBA" id="ARBA00022630"/>
    </source>
</evidence>
<reference evidence="7" key="1">
    <citation type="journal article" date="2010" name="Stand. Genomic Sci.">
        <title>Complete genome sequence of Sulfurimonas autotrophica type strain (OK10).</title>
        <authorList>
            <person name="Sikorski J."/>
            <person name="Munk C."/>
            <person name="Lapidus A."/>
            <person name="Djao O."/>
            <person name="Lucas S."/>
            <person name="Glavina Del Rio T."/>
            <person name="Nolan M."/>
            <person name="Tice H."/>
            <person name="Han C."/>
            <person name="Cheng J."/>
            <person name="Tapia R."/>
            <person name="Goodwin L."/>
            <person name="Pitluck S."/>
            <person name="Liolios K."/>
            <person name="Ivanova N."/>
            <person name="Mavromatis K."/>
            <person name="Mikhailova N."/>
            <person name="Pati A."/>
            <person name="Sims D."/>
            <person name="Meincke L."/>
            <person name="Brettin T."/>
            <person name="Detter J."/>
            <person name="Chen A."/>
            <person name="Palaniappan K."/>
            <person name="Land M."/>
            <person name="Hauser L."/>
            <person name="Chang Y."/>
            <person name="Jeffries C."/>
            <person name="Rohde M."/>
            <person name="Lang E."/>
            <person name="Spring S."/>
            <person name="Goker M."/>
            <person name="Woyke T."/>
            <person name="Bristow J."/>
            <person name="Eisen J."/>
            <person name="Markowitz V."/>
            <person name="Hugenholtz P."/>
            <person name="Kyrpides N."/>
            <person name="Klenk H."/>
        </authorList>
    </citation>
    <scope>NUCLEOTIDE SEQUENCE [LARGE SCALE GENOMIC DNA]</scope>
    <source>
        <strain evidence="7">ATCC BAA-671 / DSM 16294 / JCM 11897 / OK10</strain>
    </source>
</reference>
<evidence type="ECO:0000313" key="6">
    <source>
        <dbReference type="EMBL" id="ADN08598.1"/>
    </source>
</evidence>
<dbReference type="NCBIfam" id="TIGR00275">
    <property type="entry name" value="aminoacetone oxidase family FAD-binding enzyme"/>
    <property type="match status" value="1"/>
</dbReference>